<keyword evidence="10" id="KW-1015">Disulfide bond</keyword>
<dbReference type="GO" id="GO:0016491">
    <property type="term" value="F:oxidoreductase activity"/>
    <property type="evidence" value="ECO:0007669"/>
    <property type="project" value="UniProtKB-KW"/>
</dbReference>
<dbReference type="STRING" id="1136941.ACH46_10120"/>
<evidence type="ECO:0000256" key="12">
    <source>
        <dbReference type="SAM" id="Phobius"/>
    </source>
</evidence>
<proteinExistence type="predicted"/>
<evidence type="ECO:0000256" key="1">
    <source>
        <dbReference type="ARBA" id="ARBA00004141"/>
    </source>
</evidence>
<dbReference type="InterPro" id="IPR003780">
    <property type="entry name" value="COX15/CtaA_fam"/>
</dbReference>
<dbReference type="GO" id="GO:0016020">
    <property type="term" value="C:membrane"/>
    <property type="evidence" value="ECO:0007669"/>
    <property type="project" value="UniProtKB-SubCell"/>
</dbReference>
<feature type="transmembrane region" description="Helical" evidence="12">
    <location>
        <begin position="254"/>
        <end position="274"/>
    </location>
</feature>
<comment type="subcellular location">
    <subcellularLocation>
        <location evidence="1">Membrane</location>
        <topology evidence="1">Multi-pass membrane protein</topology>
    </subcellularLocation>
</comment>
<dbReference type="GO" id="GO:0046872">
    <property type="term" value="F:metal ion binding"/>
    <property type="evidence" value="ECO:0007669"/>
    <property type="project" value="UniProtKB-KW"/>
</dbReference>
<dbReference type="OrthoDB" id="5241540at2"/>
<feature type="transmembrane region" description="Helical" evidence="12">
    <location>
        <begin position="77"/>
        <end position="94"/>
    </location>
</feature>
<evidence type="ECO:0000256" key="10">
    <source>
        <dbReference type="ARBA" id="ARBA00023157"/>
    </source>
</evidence>
<feature type="transmembrane region" description="Helical" evidence="12">
    <location>
        <begin position="106"/>
        <end position="126"/>
    </location>
</feature>
<protein>
    <submittedName>
        <fullName evidence="13">Cytochrome oxidase assembly protein</fullName>
    </submittedName>
</protein>
<evidence type="ECO:0000313" key="13">
    <source>
        <dbReference type="EMBL" id="ALG84788.1"/>
    </source>
</evidence>
<dbReference type="RefSeq" id="WP_062392782.1">
    <property type="nucleotide sequence ID" value="NZ_CP011853.1"/>
</dbReference>
<evidence type="ECO:0000256" key="7">
    <source>
        <dbReference type="ARBA" id="ARBA00023004"/>
    </source>
</evidence>
<keyword evidence="2" id="KW-1003">Cell membrane</keyword>
<dbReference type="GO" id="GO:0006784">
    <property type="term" value="P:heme A biosynthetic process"/>
    <property type="evidence" value="ECO:0007669"/>
    <property type="project" value="InterPro"/>
</dbReference>
<feature type="transmembrane region" description="Helical" evidence="12">
    <location>
        <begin position="173"/>
        <end position="195"/>
    </location>
</feature>
<feature type="transmembrane region" description="Helical" evidence="12">
    <location>
        <begin position="15"/>
        <end position="37"/>
    </location>
</feature>
<dbReference type="AlphaFoldDB" id="A0A0N9NH84"/>
<reference evidence="13 14" key="2">
    <citation type="journal article" date="2017" name="Int. J. Syst. Evol. Microbiol.">
        <title>Gordonia phthalatica sp. nov., a di-n-butyl phthalate-degrading bacterium isolated from activated sludge.</title>
        <authorList>
            <person name="Jin D."/>
            <person name="Kong X."/>
            <person name="Jia M."/>
            <person name="Yu X."/>
            <person name="Wang X."/>
            <person name="Zhuang X."/>
            <person name="Deng Y."/>
            <person name="Bai Z."/>
        </authorList>
    </citation>
    <scope>NUCLEOTIDE SEQUENCE [LARGE SCALE GENOMIC DNA]</scope>
    <source>
        <strain evidence="13 14">QH-11</strain>
    </source>
</reference>
<organism evidence="13 14">
    <name type="scientific">Gordonia phthalatica</name>
    <dbReference type="NCBI Taxonomy" id="1136941"/>
    <lineage>
        <taxon>Bacteria</taxon>
        <taxon>Bacillati</taxon>
        <taxon>Actinomycetota</taxon>
        <taxon>Actinomycetes</taxon>
        <taxon>Mycobacteriales</taxon>
        <taxon>Gordoniaceae</taxon>
        <taxon>Gordonia</taxon>
    </lineage>
</organism>
<dbReference type="KEGG" id="goq:ACH46_10120"/>
<evidence type="ECO:0000313" key="14">
    <source>
        <dbReference type="Proteomes" id="UP000063789"/>
    </source>
</evidence>
<keyword evidence="5 12" id="KW-1133">Transmembrane helix</keyword>
<keyword evidence="7" id="KW-0408">Iron</keyword>
<feature type="transmembrane region" description="Helical" evidence="12">
    <location>
        <begin position="280"/>
        <end position="302"/>
    </location>
</feature>
<accession>A0A0N9NH84</accession>
<reference evidence="14" key="1">
    <citation type="submission" date="2015-06" db="EMBL/GenBank/DDBJ databases">
        <title>Complete genome sequence and metabolic analysis of phthalate degradation pathway in Gordonia sp. QH-11.</title>
        <authorList>
            <person name="Jin D."/>
            <person name="Kong X."/>
            <person name="Bai Z."/>
        </authorList>
    </citation>
    <scope>NUCLEOTIDE SEQUENCE [LARGE SCALE GENOMIC DNA]</scope>
    <source>
        <strain evidence="14">QH-11</strain>
    </source>
</reference>
<dbReference type="PANTHER" id="PTHR35457:SF1">
    <property type="entry name" value="HEME A SYNTHASE"/>
    <property type="match status" value="1"/>
</dbReference>
<evidence type="ECO:0000256" key="11">
    <source>
        <dbReference type="ARBA" id="ARBA00023444"/>
    </source>
</evidence>
<dbReference type="PANTHER" id="PTHR35457">
    <property type="entry name" value="HEME A SYNTHASE"/>
    <property type="match status" value="1"/>
</dbReference>
<evidence type="ECO:0000256" key="9">
    <source>
        <dbReference type="ARBA" id="ARBA00023136"/>
    </source>
</evidence>
<evidence type="ECO:0000256" key="6">
    <source>
        <dbReference type="ARBA" id="ARBA00023002"/>
    </source>
</evidence>
<sequence length="306" mass="32209">MIATWFGFKNPTAKFLYGWAIANVAANVLLVVTGGGVRVTGSGLGCPTWPQCTSGNIAPVPGNAMGIHSVIEFGNRLLTWVLVAVAVATFVAVIRRRPVDRLARKLALIVALGVPLQGVIGGITVLTHLNPWAVSLHFVATMVIISIATWLAIHVRPRDNAASTGAAAPQPPVLRRVAVILAWAIYVTTWVAVYFGTIVTGSGPHSGDDIAMRNGLRFDQMAILHADAVWVMVGLTAAIIVLAIAGVSSLRRSTVIFGAVVLLQGLIGYVQYVLHVPAGLVILHMFGASILMIGATQLVLAAKRVA</sequence>
<feature type="transmembrane region" description="Helical" evidence="12">
    <location>
        <begin position="132"/>
        <end position="153"/>
    </location>
</feature>
<dbReference type="PATRIC" id="fig|1136941.3.peg.2055"/>
<evidence type="ECO:0000256" key="2">
    <source>
        <dbReference type="ARBA" id="ARBA00022475"/>
    </source>
</evidence>
<evidence type="ECO:0000256" key="4">
    <source>
        <dbReference type="ARBA" id="ARBA00022723"/>
    </source>
</evidence>
<keyword evidence="3 12" id="KW-0812">Transmembrane</keyword>
<name>A0A0N9NH84_9ACTN</name>
<comment type="pathway">
    <text evidence="11">Porphyrin-containing compound metabolism.</text>
</comment>
<keyword evidence="6" id="KW-0560">Oxidoreductase</keyword>
<evidence type="ECO:0000256" key="8">
    <source>
        <dbReference type="ARBA" id="ARBA00023133"/>
    </source>
</evidence>
<gene>
    <name evidence="13" type="ORF">ACH46_10120</name>
</gene>
<feature type="transmembrane region" description="Helical" evidence="12">
    <location>
        <begin position="228"/>
        <end position="247"/>
    </location>
</feature>
<dbReference type="Proteomes" id="UP000063789">
    <property type="component" value="Chromosome"/>
</dbReference>
<keyword evidence="8" id="KW-0350">Heme biosynthesis</keyword>
<keyword evidence="4" id="KW-0479">Metal-binding</keyword>
<dbReference type="EMBL" id="CP011853">
    <property type="protein sequence ID" value="ALG84788.1"/>
    <property type="molecule type" value="Genomic_DNA"/>
</dbReference>
<dbReference type="InterPro" id="IPR050450">
    <property type="entry name" value="COX15/CtaA_HemeA_synthase"/>
</dbReference>
<keyword evidence="9 12" id="KW-0472">Membrane</keyword>
<dbReference type="Pfam" id="PF02628">
    <property type="entry name" value="COX15-CtaA"/>
    <property type="match status" value="1"/>
</dbReference>
<evidence type="ECO:0000256" key="5">
    <source>
        <dbReference type="ARBA" id="ARBA00022989"/>
    </source>
</evidence>
<keyword evidence="14" id="KW-1185">Reference proteome</keyword>
<evidence type="ECO:0000256" key="3">
    <source>
        <dbReference type="ARBA" id="ARBA00022692"/>
    </source>
</evidence>